<feature type="compositionally biased region" description="Basic and acidic residues" evidence="1">
    <location>
        <begin position="44"/>
        <end position="53"/>
    </location>
</feature>
<proteinExistence type="predicted"/>
<dbReference type="InterPro" id="IPR045046">
    <property type="entry name" value="Vps9-like"/>
</dbReference>
<dbReference type="Pfam" id="PF02204">
    <property type="entry name" value="VPS9"/>
    <property type="match status" value="1"/>
</dbReference>
<evidence type="ECO:0000313" key="3">
    <source>
        <dbReference type="EMBL" id="KAF2097268.1"/>
    </source>
</evidence>
<dbReference type="InterPro" id="IPR037191">
    <property type="entry name" value="VPS9_dom_sf"/>
</dbReference>
<feature type="compositionally biased region" description="Polar residues" evidence="1">
    <location>
        <begin position="160"/>
        <end position="181"/>
    </location>
</feature>
<feature type="region of interest" description="Disordered" evidence="1">
    <location>
        <begin position="1"/>
        <end position="57"/>
    </location>
</feature>
<evidence type="ECO:0000256" key="1">
    <source>
        <dbReference type="SAM" id="MobiDB-lite"/>
    </source>
</evidence>
<organism evidence="3 4">
    <name type="scientific">Rhizodiscina lignyota</name>
    <dbReference type="NCBI Taxonomy" id="1504668"/>
    <lineage>
        <taxon>Eukaryota</taxon>
        <taxon>Fungi</taxon>
        <taxon>Dikarya</taxon>
        <taxon>Ascomycota</taxon>
        <taxon>Pezizomycotina</taxon>
        <taxon>Dothideomycetes</taxon>
        <taxon>Pleosporomycetidae</taxon>
        <taxon>Aulographales</taxon>
        <taxon>Rhizodiscinaceae</taxon>
        <taxon>Rhizodiscina</taxon>
    </lineage>
</organism>
<dbReference type="GO" id="GO:0005085">
    <property type="term" value="F:guanyl-nucleotide exchange factor activity"/>
    <property type="evidence" value="ECO:0007669"/>
    <property type="project" value="InterPro"/>
</dbReference>
<dbReference type="Gene3D" id="1.20.1050.80">
    <property type="entry name" value="VPS9 domain"/>
    <property type="match status" value="1"/>
</dbReference>
<dbReference type="GO" id="GO:0005829">
    <property type="term" value="C:cytosol"/>
    <property type="evidence" value="ECO:0007669"/>
    <property type="project" value="TreeGrafter"/>
</dbReference>
<feature type="compositionally biased region" description="Low complexity" evidence="1">
    <location>
        <begin position="143"/>
        <end position="152"/>
    </location>
</feature>
<dbReference type="SUPFAM" id="SSF109993">
    <property type="entry name" value="VPS9 domain"/>
    <property type="match status" value="1"/>
</dbReference>
<dbReference type="SMART" id="SM00167">
    <property type="entry name" value="VPS9"/>
    <property type="match status" value="1"/>
</dbReference>
<feature type="region of interest" description="Disordered" evidence="1">
    <location>
        <begin position="385"/>
        <end position="446"/>
    </location>
</feature>
<name>A0A9P4IDC5_9PEZI</name>
<accession>A0A9P4IDC5</accession>
<comment type="caution">
    <text evidence="3">The sequence shown here is derived from an EMBL/GenBank/DDBJ whole genome shotgun (WGS) entry which is preliminary data.</text>
</comment>
<dbReference type="PROSITE" id="PS51205">
    <property type="entry name" value="VPS9"/>
    <property type="match status" value="1"/>
</dbReference>
<evidence type="ECO:0000259" key="2">
    <source>
        <dbReference type="PROSITE" id="PS51205"/>
    </source>
</evidence>
<dbReference type="Proteomes" id="UP000799772">
    <property type="component" value="Unassembled WGS sequence"/>
</dbReference>
<reference evidence="3" key="1">
    <citation type="journal article" date="2020" name="Stud. Mycol.">
        <title>101 Dothideomycetes genomes: a test case for predicting lifestyles and emergence of pathogens.</title>
        <authorList>
            <person name="Haridas S."/>
            <person name="Albert R."/>
            <person name="Binder M."/>
            <person name="Bloem J."/>
            <person name="Labutti K."/>
            <person name="Salamov A."/>
            <person name="Andreopoulos B."/>
            <person name="Baker S."/>
            <person name="Barry K."/>
            <person name="Bills G."/>
            <person name="Bluhm B."/>
            <person name="Cannon C."/>
            <person name="Castanera R."/>
            <person name="Culley D."/>
            <person name="Daum C."/>
            <person name="Ezra D."/>
            <person name="Gonzalez J."/>
            <person name="Henrissat B."/>
            <person name="Kuo A."/>
            <person name="Liang C."/>
            <person name="Lipzen A."/>
            <person name="Lutzoni F."/>
            <person name="Magnuson J."/>
            <person name="Mondo S."/>
            <person name="Nolan M."/>
            <person name="Ohm R."/>
            <person name="Pangilinan J."/>
            <person name="Park H.-J."/>
            <person name="Ramirez L."/>
            <person name="Alfaro M."/>
            <person name="Sun H."/>
            <person name="Tritt A."/>
            <person name="Yoshinaga Y."/>
            <person name="Zwiers L.-H."/>
            <person name="Turgeon B."/>
            <person name="Goodwin S."/>
            <person name="Spatafora J."/>
            <person name="Crous P."/>
            <person name="Grigoriev I."/>
        </authorList>
    </citation>
    <scope>NUCLEOTIDE SEQUENCE</scope>
    <source>
        <strain evidence="3">CBS 133067</strain>
    </source>
</reference>
<dbReference type="GO" id="GO:0016192">
    <property type="term" value="P:vesicle-mediated transport"/>
    <property type="evidence" value="ECO:0007669"/>
    <property type="project" value="InterPro"/>
</dbReference>
<feature type="region of interest" description="Disordered" evidence="1">
    <location>
        <begin position="652"/>
        <end position="678"/>
    </location>
</feature>
<feature type="region of interest" description="Disordered" evidence="1">
    <location>
        <begin position="135"/>
        <end position="181"/>
    </location>
</feature>
<feature type="region of interest" description="Disordered" evidence="1">
    <location>
        <begin position="531"/>
        <end position="567"/>
    </location>
</feature>
<dbReference type="GO" id="GO:0031267">
    <property type="term" value="F:small GTPase binding"/>
    <property type="evidence" value="ECO:0007669"/>
    <property type="project" value="TreeGrafter"/>
</dbReference>
<sequence length="740" mass="79683">MTGFSRFDSPRQTTQKSKKSRSRASTIQGTPVPDILLQTDYETSPEKERRSGEDIFVQNDEVDALGGTEEPDAEMPQSFEDLPIEIRSLTERFLESLSAKVHPTPLSIDALSILFQDFYIRAEAHIATHIAALSSRISRDKSPAPSASSKGSRGNGKSGTATPSRNRSSSDAANQEQQMVSASEILDKRKARRILELKRIALEEAVERAVCEKLYPKLYRHRSTDDEERDQKLRSRVAALSLVGIGLKELLVTGTSEDLSEEVQKQVSDDEEQIKAWLGPTRESLMKMNEAEYPAAKLAHLTVAHKGIVETLGKMFPASSSADEVLPTLIYALMTTPPSEINAISNLNFIQRFRATNKLDGESAYCLVNLEAAISFLETVDLPSLRKGELPQGPDKSGRPITPLVSHAPMQLGITPADDVVSTPDSEGRSISPRPLPSPSKPNSRRLSTLTQTFQSGSAKIEAAGDSFRGAVLDGADQAFDAINNTFENSFRFMFGKVKEQQSKRSGGLVEMPKTLEDARKLVSPTIPSEEIFSGDIHGDEASVSAASDQPEDSRSDLGVTSIDPLNTRPLDMNSKVLDLIGGRRQIRDRSVDSSRSGGSAAGKKVAFLDTTGGVTSSPAPIASPGNPALEGIRGIGNSLNPFNRISGVGGLFGRRDSASPGHSPQPSTTSFTPGAEKEKAATLPADVAAVPLKKLAASGGSGKRFLDMKDAKDMKIGEVEELLKAYQGLVASVRSVVDT</sequence>
<dbReference type="PANTHER" id="PTHR23101:SF97">
    <property type="entry name" value="DOMAIN PROTEIN, PUTATIVE (AFU_ORTHOLOGUE AFUA_2G10890)-RELATED"/>
    <property type="match status" value="1"/>
</dbReference>
<gene>
    <name evidence="3" type="ORF">NA57DRAFT_41928</name>
</gene>
<dbReference type="PANTHER" id="PTHR23101">
    <property type="entry name" value="RAB GDP/GTP EXCHANGE FACTOR"/>
    <property type="match status" value="1"/>
</dbReference>
<evidence type="ECO:0000313" key="4">
    <source>
        <dbReference type="Proteomes" id="UP000799772"/>
    </source>
</evidence>
<dbReference type="EMBL" id="ML978128">
    <property type="protein sequence ID" value="KAF2097268.1"/>
    <property type="molecule type" value="Genomic_DNA"/>
</dbReference>
<dbReference type="OrthoDB" id="10264848at2759"/>
<protein>
    <recommendedName>
        <fullName evidence="2">VPS9 domain-containing protein</fullName>
    </recommendedName>
</protein>
<dbReference type="AlphaFoldDB" id="A0A9P4IDC5"/>
<feature type="domain" description="VPS9" evidence="2">
    <location>
        <begin position="227"/>
        <end position="386"/>
    </location>
</feature>
<feature type="compositionally biased region" description="Polar residues" evidence="1">
    <location>
        <begin position="661"/>
        <end position="673"/>
    </location>
</feature>
<dbReference type="InterPro" id="IPR003123">
    <property type="entry name" value="VPS9"/>
</dbReference>
<dbReference type="GO" id="GO:0030139">
    <property type="term" value="C:endocytic vesicle"/>
    <property type="evidence" value="ECO:0007669"/>
    <property type="project" value="TreeGrafter"/>
</dbReference>
<keyword evidence="4" id="KW-1185">Reference proteome</keyword>